<name>A0ABN5ZUB3_9MYCO</name>
<dbReference type="InterPro" id="IPR003728">
    <property type="entry name" value="Ribosome_maturation_RimP"/>
</dbReference>
<evidence type="ECO:0000256" key="3">
    <source>
        <dbReference type="HAMAP-Rule" id="MF_01077"/>
    </source>
</evidence>
<evidence type="ECO:0000256" key="1">
    <source>
        <dbReference type="ARBA" id="ARBA00022490"/>
    </source>
</evidence>
<evidence type="ECO:0000256" key="2">
    <source>
        <dbReference type="ARBA" id="ARBA00022517"/>
    </source>
</evidence>
<dbReference type="HAMAP" id="MF_01077">
    <property type="entry name" value="RimP"/>
    <property type="match status" value="1"/>
</dbReference>
<dbReference type="Proteomes" id="UP000466831">
    <property type="component" value="Chromosome"/>
</dbReference>
<keyword evidence="8" id="KW-1185">Reference proteome</keyword>
<feature type="domain" description="Ribosome maturation factor RimP C-terminal" evidence="6">
    <location>
        <begin position="89"/>
        <end position="154"/>
    </location>
</feature>
<evidence type="ECO:0000313" key="8">
    <source>
        <dbReference type="Proteomes" id="UP000466831"/>
    </source>
</evidence>
<dbReference type="PANTHER" id="PTHR33867">
    <property type="entry name" value="RIBOSOME MATURATION FACTOR RIMP"/>
    <property type="match status" value="1"/>
</dbReference>
<comment type="subcellular location">
    <subcellularLocation>
        <location evidence="3">Cytoplasm</location>
    </subcellularLocation>
</comment>
<keyword evidence="1 3" id="KW-0963">Cytoplasm</keyword>
<feature type="compositionally biased region" description="Basic and acidic residues" evidence="4">
    <location>
        <begin position="199"/>
        <end position="219"/>
    </location>
</feature>
<comment type="function">
    <text evidence="3">Required for maturation of 30S ribosomal subunits.</text>
</comment>
<dbReference type="Pfam" id="PF02576">
    <property type="entry name" value="RimP_N"/>
    <property type="match status" value="1"/>
</dbReference>
<reference evidence="7 8" key="1">
    <citation type="journal article" date="2019" name="Emerg. Microbes Infect.">
        <title>Comprehensive subspecies identification of 175 nontuberculous mycobacteria species based on 7547 genomic profiles.</title>
        <authorList>
            <person name="Matsumoto Y."/>
            <person name="Kinjo T."/>
            <person name="Motooka D."/>
            <person name="Nabeya D."/>
            <person name="Jung N."/>
            <person name="Uechi K."/>
            <person name="Horii T."/>
            <person name="Iida T."/>
            <person name="Fujita J."/>
            <person name="Nakamura S."/>
        </authorList>
    </citation>
    <scope>NUCLEOTIDE SEQUENCE [LARGE SCALE GENOMIC DNA]</scope>
    <source>
        <strain evidence="7 8">JCM 17324</strain>
    </source>
</reference>
<evidence type="ECO:0000256" key="4">
    <source>
        <dbReference type="SAM" id="MobiDB-lite"/>
    </source>
</evidence>
<evidence type="ECO:0000313" key="7">
    <source>
        <dbReference type="EMBL" id="BBY11183.1"/>
    </source>
</evidence>
<keyword evidence="2 3" id="KW-0690">Ribosome biogenesis</keyword>
<gene>
    <name evidence="3 7" type="primary">rimP</name>
    <name evidence="7" type="ORF">MMARJ_19230</name>
</gene>
<feature type="domain" description="Ribosome maturation factor RimP N-terminal" evidence="5">
    <location>
        <begin position="20"/>
        <end position="86"/>
    </location>
</feature>
<dbReference type="NCBIfam" id="NF000930">
    <property type="entry name" value="PRK00092.2-2"/>
    <property type="match status" value="1"/>
</dbReference>
<dbReference type="EMBL" id="AP022584">
    <property type="protein sequence ID" value="BBY11183.1"/>
    <property type="molecule type" value="Genomic_DNA"/>
</dbReference>
<dbReference type="SUPFAM" id="SSF75420">
    <property type="entry name" value="YhbC-like, N-terminal domain"/>
    <property type="match status" value="1"/>
</dbReference>
<accession>A0ABN5ZUB3</accession>
<dbReference type="Gene3D" id="3.30.300.70">
    <property type="entry name" value="RimP-like superfamily, N-terminal"/>
    <property type="match status" value="1"/>
</dbReference>
<dbReference type="InterPro" id="IPR028989">
    <property type="entry name" value="RimP_N"/>
</dbReference>
<dbReference type="InterPro" id="IPR028998">
    <property type="entry name" value="RimP_C"/>
</dbReference>
<dbReference type="InterPro" id="IPR036847">
    <property type="entry name" value="RimP_C_sf"/>
</dbReference>
<dbReference type="SUPFAM" id="SSF74942">
    <property type="entry name" value="YhbC-like, C-terminal domain"/>
    <property type="match status" value="1"/>
</dbReference>
<comment type="similarity">
    <text evidence="3">Belongs to the RimP family.</text>
</comment>
<dbReference type="PANTHER" id="PTHR33867:SF1">
    <property type="entry name" value="RIBOSOME MATURATION FACTOR RIMP"/>
    <property type="match status" value="1"/>
</dbReference>
<dbReference type="Pfam" id="PF17384">
    <property type="entry name" value="DUF150_C"/>
    <property type="match status" value="1"/>
</dbReference>
<proteinExistence type="inferred from homology"/>
<sequence length="219" mass="23754">MTTGLPSQTQVIELLDGEFARAGYEIEDVVIDARTRPPRITVIADGDDGLDLDTAATLSRSASALLDGLDTIGDHYVLEVSSPGVDRPLTNAKHFRRARGRKVDVALSDGSTLTGRIGETNEDAVALVVRAGRDWAIREIPLGDVVKAVVQVEFSPPAQAELELAGTGRGDDAERSDEEARAQMNRAGDDAERSDEEERAQMNRAGDDAERSDEEERRR</sequence>
<feature type="region of interest" description="Disordered" evidence="4">
    <location>
        <begin position="161"/>
        <end position="219"/>
    </location>
</feature>
<dbReference type="CDD" id="cd01734">
    <property type="entry name" value="YlxS_C"/>
    <property type="match status" value="1"/>
</dbReference>
<feature type="compositionally biased region" description="Basic and acidic residues" evidence="4">
    <location>
        <begin position="169"/>
        <end position="191"/>
    </location>
</feature>
<evidence type="ECO:0000259" key="6">
    <source>
        <dbReference type="Pfam" id="PF17384"/>
    </source>
</evidence>
<dbReference type="InterPro" id="IPR035956">
    <property type="entry name" value="RimP_N_sf"/>
</dbReference>
<protein>
    <recommendedName>
        <fullName evidence="3">Ribosome maturation factor RimP</fullName>
    </recommendedName>
</protein>
<evidence type="ECO:0000259" key="5">
    <source>
        <dbReference type="Pfam" id="PF02576"/>
    </source>
</evidence>
<organism evidence="7 8">
    <name type="scientific">Mycobacterium marseillense</name>
    <dbReference type="NCBI Taxonomy" id="701042"/>
    <lineage>
        <taxon>Bacteria</taxon>
        <taxon>Bacillati</taxon>
        <taxon>Actinomycetota</taxon>
        <taxon>Actinomycetes</taxon>
        <taxon>Mycobacteriales</taxon>
        <taxon>Mycobacteriaceae</taxon>
        <taxon>Mycobacterium</taxon>
        <taxon>Mycobacterium avium complex (MAC)</taxon>
    </lineage>
</organism>